<keyword evidence="9" id="KW-0067">ATP-binding</keyword>
<evidence type="ECO:0000259" key="13">
    <source>
        <dbReference type="SMART" id="SM00382"/>
    </source>
</evidence>
<dbReference type="PANTHER" id="PTHR11669">
    <property type="entry name" value="REPLICATION FACTOR C / DNA POLYMERASE III GAMMA-TAU SUBUNIT"/>
    <property type="match status" value="1"/>
</dbReference>
<comment type="similarity">
    <text evidence="1">Belongs to the DnaX/STICHEL family.</text>
</comment>
<feature type="domain" description="AAA+ ATPase" evidence="13">
    <location>
        <begin position="36"/>
        <end position="183"/>
    </location>
</feature>
<evidence type="ECO:0000256" key="5">
    <source>
        <dbReference type="ARBA" id="ARBA00022705"/>
    </source>
</evidence>
<keyword evidence="6" id="KW-0479">Metal-binding</keyword>
<keyword evidence="8" id="KW-0862">Zinc</keyword>
<dbReference type="InterPro" id="IPR027417">
    <property type="entry name" value="P-loop_NTPase"/>
</dbReference>
<dbReference type="InterPro" id="IPR012763">
    <property type="entry name" value="DNA_pol_III_sug/sutau_N"/>
</dbReference>
<dbReference type="AlphaFoldDB" id="A0AAE3DHM1"/>
<evidence type="ECO:0000256" key="10">
    <source>
        <dbReference type="ARBA" id="ARBA00022932"/>
    </source>
</evidence>
<dbReference type="InterPro" id="IPR022754">
    <property type="entry name" value="DNA_pol_III_gamma-3"/>
</dbReference>
<feature type="compositionally biased region" description="Basic and acidic residues" evidence="12">
    <location>
        <begin position="416"/>
        <end position="425"/>
    </location>
</feature>
<dbReference type="GO" id="GO:0003887">
    <property type="term" value="F:DNA-directed DNA polymerase activity"/>
    <property type="evidence" value="ECO:0007669"/>
    <property type="project" value="UniProtKB-KW"/>
</dbReference>
<keyword evidence="15" id="KW-1185">Reference proteome</keyword>
<dbReference type="Proteomes" id="UP001199424">
    <property type="component" value="Unassembled WGS sequence"/>
</dbReference>
<evidence type="ECO:0000313" key="15">
    <source>
        <dbReference type="Proteomes" id="UP001199424"/>
    </source>
</evidence>
<dbReference type="GO" id="GO:0006261">
    <property type="term" value="P:DNA-templated DNA replication"/>
    <property type="evidence" value="ECO:0007669"/>
    <property type="project" value="TreeGrafter"/>
</dbReference>
<dbReference type="SMART" id="SM00382">
    <property type="entry name" value="AAA"/>
    <property type="match status" value="1"/>
</dbReference>
<keyword evidence="7" id="KW-0547">Nucleotide-binding</keyword>
<dbReference type="CDD" id="cd00009">
    <property type="entry name" value="AAA"/>
    <property type="match status" value="1"/>
</dbReference>
<dbReference type="Gene3D" id="1.20.272.10">
    <property type="match status" value="1"/>
</dbReference>
<feature type="compositionally biased region" description="Low complexity" evidence="12">
    <location>
        <begin position="387"/>
        <end position="406"/>
    </location>
</feature>
<dbReference type="CDD" id="cd18137">
    <property type="entry name" value="HLD_clamp_pol_III_gamma_tau"/>
    <property type="match status" value="1"/>
</dbReference>
<dbReference type="EC" id="2.7.7.7" evidence="2"/>
<keyword evidence="3 14" id="KW-0808">Transferase</keyword>
<keyword evidence="5" id="KW-0235">DNA replication</keyword>
<evidence type="ECO:0000256" key="2">
    <source>
        <dbReference type="ARBA" id="ARBA00012417"/>
    </source>
</evidence>
<dbReference type="Pfam" id="PF13177">
    <property type="entry name" value="DNA_pol3_delta2"/>
    <property type="match status" value="1"/>
</dbReference>
<dbReference type="InterPro" id="IPR045085">
    <property type="entry name" value="HLD_clamp_pol_III_gamma_tau"/>
</dbReference>
<reference evidence="14" key="1">
    <citation type="submission" date="2021-10" db="EMBL/GenBank/DDBJ databases">
        <title>Anaerobic single-cell dispensing facilitates the cultivation of human gut bacteria.</title>
        <authorList>
            <person name="Afrizal A."/>
        </authorList>
    </citation>
    <scope>NUCLEOTIDE SEQUENCE</scope>
    <source>
        <strain evidence="14">CLA-AA-H250</strain>
    </source>
</reference>
<sequence length="535" mass="58719">MYKALYRKYRPQQFSDVVGQPQVTVTLKNELMAGRISHAYLFTGSRGTGKTTCAKILAKAVNCMDPQNGDPCGKCDVCRGLDDGSVLDVVELDAASNNGVDSIRALIEESNFTPTTAKYRVYIIDEVHMLSVSAFNALLKTLEEPPAHVIFILATTEVHKLLPTILSRCQRFDFRRIAPEDIAGRLEWVCTQENVTIDHDAAMLIAVTADGGMRDALSILDQCIGRSDGHVTYGLVAETAGLAGRGHLIELAECIRTGDRTAALEKINALYKSSKDMGRLCEELAGFFRNLMLIKTMKDASGLVNAVGEELEAMTKTALSMELSTILHALDAFQSAQSRMKTMNKRTEMEMTFIRLCTPEMDTSPAALLRRIEVLERGGLRRPITPAPNVSAAEAPAAPVQQPETPQNNAPVQPAVKDKPQSTEELAKNAQPFDGWSDIIGYMENYSKSVASAFKGSAAYISGDYMLIEAPQIAFDLLKRASQREKIREAIQQVTGRVYKLGPYKPPAADGEKPKDPLDAFLHDMREAGVEIEEK</sequence>
<dbReference type="InterPro" id="IPR050238">
    <property type="entry name" value="DNA_Rep/Repair_Clamp_Loader"/>
</dbReference>
<dbReference type="PRINTS" id="PR00300">
    <property type="entry name" value="CLPPROTEASEA"/>
</dbReference>
<keyword evidence="4 14" id="KW-0548">Nucleotidyltransferase</keyword>
<dbReference type="Gene3D" id="3.40.50.300">
    <property type="entry name" value="P-loop containing nucleotide triphosphate hydrolases"/>
    <property type="match status" value="1"/>
</dbReference>
<dbReference type="InterPro" id="IPR008921">
    <property type="entry name" value="DNA_pol3_clamp-load_cplx_C"/>
</dbReference>
<dbReference type="NCBIfam" id="TIGR02397">
    <property type="entry name" value="dnaX_nterm"/>
    <property type="match status" value="1"/>
</dbReference>
<dbReference type="NCBIfam" id="NF004046">
    <property type="entry name" value="PRK05563.1"/>
    <property type="match status" value="1"/>
</dbReference>
<protein>
    <recommendedName>
        <fullName evidence="2">DNA-directed DNA polymerase</fullName>
        <ecNumber evidence="2">2.7.7.7</ecNumber>
    </recommendedName>
</protein>
<gene>
    <name evidence="14" type="primary">dnaX</name>
    <name evidence="14" type="ORF">LKD31_01260</name>
</gene>
<keyword evidence="10" id="KW-0239">DNA-directed DNA polymerase</keyword>
<dbReference type="FunFam" id="3.40.50.300:FF:000014">
    <property type="entry name" value="DNA polymerase III subunit gamma/tau"/>
    <property type="match status" value="1"/>
</dbReference>
<evidence type="ECO:0000256" key="7">
    <source>
        <dbReference type="ARBA" id="ARBA00022741"/>
    </source>
</evidence>
<evidence type="ECO:0000313" key="14">
    <source>
        <dbReference type="EMBL" id="MCC2135647.1"/>
    </source>
</evidence>
<feature type="region of interest" description="Disordered" evidence="12">
    <location>
        <begin position="383"/>
        <end position="425"/>
    </location>
</feature>
<organism evidence="14 15">
    <name type="scientific">Hominenteromicrobium mulieris</name>
    <dbReference type="NCBI Taxonomy" id="2885357"/>
    <lineage>
        <taxon>Bacteria</taxon>
        <taxon>Bacillati</taxon>
        <taxon>Bacillota</taxon>
        <taxon>Clostridia</taxon>
        <taxon>Eubacteriales</taxon>
        <taxon>Oscillospiraceae</taxon>
        <taxon>Hominenteromicrobium</taxon>
    </lineage>
</organism>
<dbReference type="FunFam" id="1.10.8.60:FF:000013">
    <property type="entry name" value="DNA polymerase III subunit gamma/tau"/>
    <property type="match status" value="1"/>
</dbReference>
<comment type="catalytic activity">
    <reaction evidence="11">
        <text>DNA(n) + a 2'-deoxyribonucleoside 5'-triphosphate = DNA(n+1) + diphosphate</text>
        <dbReference type="Rhea" id="RHEA:22508"/>
        <dbReference type="Rhea" id="RHEA-COMP:17339"/>
        <dbReference type="Rhea" id="RHEA-COMP:17340"/>
        <dbReference type="ChEBI" id="CHEBI:33019"/>
        <dbReference type="ChEBI" id="CHEBI:61560"/>
        <dbReference type="ChEBI" id="CHEBI:173112"/>
        <dbReference type="EC" id="2.7.7.7"/>
    </reaction>
</comment>
<dbReference type="Pfam" id="PF12169">
    <property type="entry name" value="DNA_pol3_gamma3"/>
    <property type="match status" value="1"/>
</dbReference>
<dbReference type="PANTHER" id="PTHR11669:SF0">
    <property type="entry name" value="PROTEIN STICHEL-LIKE 2"/>
    <property type="match status" value="1"/>
</dbReference>
<dbReference type="GO" id="GO:0005524">
    <property type="term" value="F:ATP binding"/>
    <property type="evidence" value="ECO:0007669"/>
    <property type="project" value="UniProtKB-KW"/>
</dbReference>
<dbReference type="Pfam" id="PF22608">
    <property type="entry name" value="DNAX_ATPase_lid"/>
    <property type="match status" value="1"/>
</dbReference>
<dbReference type="GO" id="GO:0003677">
    <property type="term" value="F:DNA binding"/>
    <property type="evidence" value="ECO:0007669"/>
    <property type="project" value="InterPro"/>
</dbReference>
<evidence type="ECO:0000256" key="1">
    <source>
        <dbReference type="ARBA" id="ARBA00006360"/>
    </source>
</evidence>
<dbReference type="SUPFAM" id="SSF52540">
    <property type="entry name" value="P-loop containing nucleoside triphosphate hydrolases"/>
    <property type="match status" value="1"/>
</dbReference>
<dbReference type="InterPro" id="IPR003593">
    <property type="entry name" value="AAA+_ATPase"/>
</dbReference>
<dbReference type="RefSeq" id="WP_308448278.1">
    <property type="nucleotide sequence ID" value="NZ_JAJEQC010000001.1"/>
</dbReference>
<dbReference type="EMBL" id="JAJEQC010000001">
    <property type="protein sequence ID" value="MCC2135647.1"/>
    <property type="molecule type" value="Genomic_DNA"/>
</dbReference>
<dbReference type="SUPFAM" id="SSF48019">
    <property type="entry name" value="post-AAA+ oligomerization domain-like"/>
    <property type="match status" value="1"/>
</dbReference>
<dbReference type="GO" id="GO:0009360">
    <property type="term" value="C:DNA polymerase III complex"/>
    <property type="evidence" value="ECO:0007669"/>
    <property type="project" value="InterPro"/>
</dbReference>
<name>A0AAE3DHM1_9FIRM</name>
<dbReference type="Gene3D" id="1.10.8.60">
    <property type="match status" value="1"/>
</dbReference>
<evidence type="ECO:0000256" key="4">
    <source>
        <dbReference type="ARBA" id="ARBA00022695"/>
    </source>
</evidence>
<evidence type="ECO:0000256" key="12">
    <source>
        <dbReference type="SAM" id="MobiDB-lite"/>
    </source>
</evidence>
<evidence type="ECO:0000256" key="11">
    <source>
        <dbReference type="ARBA" id="ARBA00049244"/>
    </source>
</evidence>
<proteinExistence type="inferred from homology"/>
<accession>A0AAE3DHM1</accession>
<evidence type="ECO:0000256" key="8">
    <source>
        <dbReference type="ARBA" id="ARBA00022833"/>
    </source>
</evidence>
<evidence type="ECO:0000256" key="3">
    <source>
        <dbReference type="ARBA" id="ARBA00022679"/>
    </source>
</evidence>
<evidence type="ECO:0000256" key="9">
    <source>
        <dbReference type="ARBA" id="ARBA00022840"/>
    </source>
</evidence>
<evidence type="ECO:0000256" key="6">
    <source>
        <dbReference type="ARBA" id="ARBA00022723"/>
    </source>
</evidence>
<comment type="caution">
    <text evidence="14">The sequence shown here is derived from an EMBL/GenBank/DDBJ whole genome shotgun (WGS) entry which is preliminary data.</text>
</comment>
<dbReference type="GO" id="GO:0046872">
    <property type="term" value="F:metal ion binding"/>
    <property type="evidence" value="ECO:0007669"/>
    <property type="project" value="UniProtKB-KW"/>
</dbReference>
<dbReference type="InterPro" id="IPR001270">
    <property type="entry name" value="ClpA/B"/>
</dbReference>